<organism evidence="1 2">
    <name type="scientific">Butyricimonas hominis</name>
    <dbReference type="NCBI Taxonomy" id="2763032"/>
    <lineage>
        <taxon>Bacteria</taxon>
        <taxon>Pseudomonadati</taxon>
        <taxon>Bacteroidota</taxon>
        <taxon>Bacteroidia</taxon>
        <taxon>Bacteroidales</taxon>
        <taxon>Odoribacteraceae</taxon>
        <taxon>Butyricimonas</taxon>
    </lineage>
</organism>
<dbReference type="PANTHER" id="PTHR37833">
    <property type="entry name" value="LIPOPROTEIN-RELATED"/>
    <property type="match status" value="1"/>
</dbReference>
<proteinExistence type="predicted"/>
<keyword evidence="2" id="KW-1185">Reference proteome</keyword>
<dbReference type="PROSITE" id="PS51257">
    <property type="entry name" value="PROKAR_LIPOPROTEIN"/>
    <property type="match status" value="1"/>
</dbReference>
<accession>A0ABR7D5B2</accession>
<dbReference type="RefSeq" id="WP_099294761.1">
    <property type="nucleotide sequence ID" value="NZ_JACOOH010000009.1"/>
</dbReference>
<comment type="caution">
    <text evidence="1">The sequence shown here is derived from an EMBL/GenBank/DDBJ whole genome shotgun (WGS) entry which is preliminary data.</text>
</comment>
<dbReference type="Gene3D" id="2.60.40.10">
    <property type="entry name" value="Immunoglobulins"/>
    <property type="match status" value="1"/>
</dbReference>
<dbReference type="InterPro" id="IPR011467">
    <property type="entry name" value="DUF1573"/>
</dbReference>
<dbReference type="Proteomes" id="UP000646484">
    <property type="component" value="Unassembled WGS sequence"/>
</dbReference>
<dbReference type="EMBL" id="JACOOH010000009">
    <property type="protein sequence ID" value="MBC5623120.1"/>
    <property type="molecule type" value="Genomic_DNA"/>
</dbReference>
<sequence length="148" mass="16384">MLKRIFYVFSGIALLLCSCEGKVKDKQQNESPASTRTAVNDSTATAKFEIKDKSFNFGDMAEGEIVTHTFHFKNTGKKSLVILNVESSCGCTIPKYDKKPIPPGGEGKIEVEFNSSGRYGKQYKVINIFANVPEKVVELKIIANIKTQ</sequence>
<dbReference type="PANTHER" id="PTHR37833:SF1">
    <property type="entry name" value="SIGNAL PEPTIDE PROTEIN"/>
    <property type="match status" value="1"/>
</dbReference>
<protein>
    <submittedName>
        <fullName evidence="1">DUF1573 domain-containing protein</fullName>
    </submittedName>
</protein>
<name>A0ABR7D5B2_9BACT</name>
<gene>
    <name evidence="1" type="ORF">H8S64_18665</name>
</gene>
<dbReference type="Pfam" id="PF07610">
    <property type="entry name" value="DUF1573"/>
    <property type="match status" value="1"/>
</dbReference>
<reference evidence="1 2" key="1">
    <citation type="submission" date="2020-08" db="EMBL/GenBank/DDBJ databases">
        <title>Genome public.</title>
        <authorList>
            <person name="Liu C."/>
            <person name="Sun Q."/>
        </authorList>
    </citation>
    <scope>NUCLEOTIDE SEQUENCE [LARGE SCALE GENOMIC DNA]</scope>
    <source>
        <strain evidence="1 2">NSJ-56</strain>
    </source>
</reference>
<dbReference type="InterPro" id="IPR013783">
    <property type="entry name" value="Ig-like_fold"/>
</dbReference>
<evidence type="ECO:0000313" key="2">
    <source>
        <dbReference type="Proteomes" id="UP000646484"/>
    </source>
</evidence>
<evidence type="ECO:0000313" key="1">
    <source>
        <dbReference type="EMBL" id="MBC5623120.1"/>
    </source>
</evidence>